<evidence type="ECO:0000256" key="2">
    <source>
        <dbReference type="ARBA" id="ARBA00022475"/>
    </source>
</evidence>
<keyword evidence="2" id="KW-1003">Cell membrane</keyword>
<protein>
    <recommendedName>
        <fullName evidence="9">Gustatory receptor</fullName>
    </recommendedName>
</protein>
<dbReference type="Pfam" id="PF08395">
    <property type="entry name" value="7tm_7"/>
    <property type="match status" value="1"/>
</dbReference>
<accession>A0A9N9RR25</accession>
<evidence type="ECO:0000256" key="6">
    <source>
        <dbReference type="SAM" id="Phobius"/>
    </source>
</evidence>
<dbReference type="Proteomes" id="UP001153620">
    <property type="component" value="Chromosome 1"/>
</dbReference>
<feature type="transmembrane region" description="Helical" evidence="6">
    <location>
        <begin position="101"/>
        <end position="120"/>
    </location>
</feature>
<evidence type="ECO:0000256" key="3">
    <source>
        <dbReference type="ARBA" id="ARBA00022692"/>
    </source>
</evidence>
<evidence type="ECO:0000256" key="4">
    <source>
        <dbReference type="ARBA" id="ARBA00022989"/>
    </source>
</evidence>
<dbReference type="GO" id="GO:0050909">
    <property type="term" value="P:sensory perception of taste"/>
    <property type="evidence" value="ECO:0007669"/>
    <property type="project" value="InterPro"/>
</dbReference>
<keyword evidence="8" id="KW-1185">Reference proteome</keyword>
<keyword evidence="3 6" id="KW-0812">Transmembrane</keyword>
<name>A0A9N9RR25_9DIPT</name>
<reference evidence="7" key="1">
    <citation type="submission" date="2022-01" db="EMBL/GenBank/DDBJ databases">
        <authorList>
            <person name="King R."/>
        </authorList>
    </citation>
    <scope>NUCLEOTIDE SEQUENCE</scope>
</reference>
<dbReference type="OrthoDB" id="10590378at2759"/>
<evidence type="ECO:0000313" key="8">
    <source>
        <dbReference type="Proteomes" id="UP001153620"/>
    </source>
</evidence>
<feature type="transmembrane region" description="Helical" evidence="6">
    <location>
        <begin position="76"/>
        <end position="95"/>
    </location>
</feature>
<comment type="subcellular location">
    <subcellularLocation>
        <location evidence="1">Cell membrane</location>
        <topology evidence="1">Multi-pass membrane protein</topology>
    </subcellularLocation>
</comment>
<sequence length="193" mass="22448">MISEILYSIHLSYECLFCLQFFVFAYILRERFRMFNNFIRSKNFIEKIFDVKLFTELFHNLCDAVDIINSLFTLHLIPTILTILLIDTFGLYGFAHLSLTTTNYLNGFMALFYIIIHFVYKTMVSYIGHSTTHEAESIKISITKAISSISDTLPVNASLFDVLKLVEVRNVKLQTIFFDVNWKIVFGVSCVDF</sequence>
<evidence type="ECO:0008006" key="9">
    <source>
        <dbReference type="Google" id="ProtNLM"/>
    </source>
</evidence>
<evidence type="ECO:0000256" key="1">
    <source>
        <dbReference type="ARBA" id="ARBA00004651"/>
    </source>
</evidence>
<reference evidence="7" key="2">
    <citation type="submission" date="2022-10" db="EMBL/GenBank/DDBJ databases">
        <authorList>
            <consortium name="ENA_rothamsted_submissions"/>
            <consortium name="culmorum"/>
            <person name="King R."/>
        </authorList>
    </citation>
    <scope>NUCLEOTIDE SEQUENCE</scope>
</reference>
<feature type="transmembrane region" description="Helical" evidence="6">
    <location>
        <begin position="6"/>
        <end position="28"/>
    </location>
</feature>
<evidence type="ECO:0000313" key="7">
    <source>
        <dbReference type="EMBL" id="CAG9801168.1"/>
    </source>
</evidence>
<dbReference type="GO" id="GO:0005886">
    <property type="term" value="C:plasma membrane"/>
    <property type="evidence" value="ECO:0007669"/>
    <property type="project" value="UniProtKB-SubCell"/>
</dbReference>
<dbReference type="EMBL" id="OU895877">
    <property type="protein sequence ID" value="CAG9801168.1"/>
    <property type="molecule type" value="Genomic_DNA"/>
</dbReference>
<dbReference type="InterPro" id="IPR013604">
    <property type="entry name" value="7TM_chemorcpt"/>
</dbReference>
<keyword evidence="5 6" id="KW-0472">Membrane</keyword>
<dbReference type="AlphaFoldDB" id="A0A9N9RR25"/>
<proteinExistence type="predicted"/>
<organism evidence="7 8">
    <name type="scientific">Chironomus riparius</name>
    <dbReference type="NCBI Taxonomy" id="315576"/>
    <lineage>
        <taxon>Eukaryota</taxon>
        <taxon>Metazoa</taxon>
        <taxon>Ecdysozoa</taxon>
        <taxon>Arthropoda</taxon>
        <taxon>Hexapoda</taxon>
        <taxon>Insecta</taxon>
        <taxon>Pterygota</taxon>
        <taxon>Neoptera</taxon>
        <taxon>Endopterygota</taxon>
        <taxon>Diptera</taxon>
        <taxon>Nematocera</taxon>
        <taxon>Chironomoidea</taxon>
        <taxon>Chironomidae</taxon>
        <taxon>Chironominae</taxon>
        <taxon>Chironomus</taxon>
    </lineage>
</organism>
<gene>
    <name evidence="7" type="ORF">CHIRRI_LOCUS4102</name>
</gene>
<evidence type="ECO:0000256" key="5">
    <source>
        <dbReference type="ARBA" id="ARBA00023136"/>
    </source>
</evidence>
<keyword evidence="4 6" id="KW-1133">Transmembrane helix</keyword>